<protein>
    <submittedName>
        <fullName evidence="3">Transcriptional regulator</fullName>
    </submittedName>
</protein>
<dbReference type="AlphaFoldDB" id="A0A4Z0WBP5"/>
<dbReference type="Gene3D" id="1.10.260.40">
    <property type="entry name" value="lambda repressor-like DNA-binding domains"/>
    <property type="match status" value="2"/>
</dbReference>
<gene>
    <name evidence="3" type="ORF">E4656_17465</name>
</gene>
<dbReference type="EMBL" id="SRMF01000011">
    <property type="protein sequence ID" value="TGG90725.1"/>
    <property type="molecule type" value="Genomic_DNA"/>
</dbReference>
<accession>A0A4Z0WBP5</accession>
<feature type="domain" description="HTH cro/C1-type" evidence="2">
    <location>
        <begin position="62"/>
        <end position="116"/>
    </location>
</feature>
<proteinExistence type="predicted"/>
<feature type="domain" description="HTH cro/C1-type" evidence="2">
    <location>
        <begin position="196"/>
        <end position="228"/>
    </location>
</feature>
<name>A0A4Z0WBP5_9GAMM</name>
<reference evidence="3 4" key="1">
    <citation type="submission" date="2019-04" db="EMBL/GenBank/DDBJ databases">
        <title>Natronospirillum operosus gen. nov., sp. nov., a haloalkaliphilic satellite isolated from decaying biomass of laboratory culture of cyanobacterium Geitlerinema sp. and proposal of Natronospirillaceae fam. nov. and Saccharospirillaceae fam. nov.</title>
        <authorList>
            <person name="Kevbrin V."/>
            <person name="Boltyanskaya Y."/>
            <person name="Koziaeva V."/>
            <person name="Grouzdev D.S."/>
            <person name="Park M."/>
            <person name="Cho J."/>
        </authorList>
    </citation>
    <scope>NUCLEOTIDE SEQUENCE [LARGE SCALE GENOMIC DNA]</scope>
    <source>
        <strain evidence="3 4">G-116</strain>
    </source>
</reference>
<dbReference type="GO" id="GO:0003677">
    <property type="term" value="F:DNA binding"/>
    <property type="evidence" value="ECO:0007669"/>
    <property type="project" value="UniProtKB-KW"/>
</dbReference>
<dbReference type="SMART" id="SM00530">
    <property type="entry name" value="HTH_XRE"/>
    <property type="match status" value="2"/>
</dbReference>
<evidence type="ECO:0000313" key="3">
    <source>
        <dbReference type="EMBL" id="TGG90725.1"/>
    </source>
</evidence>
<dbReference type="CDD" id="cd00093">
    <property type="entry name" value="HTH_XRE"/>
    <property type="match status" value="2"/>
</dbReference>
<dbReference type="Proteomes" id="UP000297475">
    <property type="component" value="Unassembled WGS sequence"/>
</dbReference>
<keyword evidence="1" id="KW-0238">DNA-binding</keyword>
<dbReference type="SUPFAM" id="SSF47413">
    <property type="entry name" value="lambda repressor-like DNA-binding domains"/>
    <property type="match status" value="2"/>
</dbReference>
<dbReference type="PANTHER" id="PTHR46558:SF11">
    <property type="entry name" value="HTH-TYPE TRANSCRIPTIONAL REGULATOR XRE"/>
    <property type="match status" value="1"/>
</dbReference>
<keyword evidence="4" id="KW-1185">Reference proteome</keyword>
<dbReference type="OrthoDB" id="5916130at2"/>
<dbReference type="Pfam" id="PF01381">
    <property type="entry name" value="HTH_3"/>
    <property type="match status" value="1"/>
</dbReference>
<sequence>MTACHSPISHLPPQTDLMKPHWVGRGVDLTPLKATIKRHWVPRKLDFERLEANEASTIGLNLRRCRLALQAHQYEIAALLNVSRTQYRNYEDGRHQLRLLTTAQYMMRTGIPLHYLLAGSCYEHLFSHLTLRREFLPLQSYVGRCSDGAFNGLAALLCHQLELDQAAPPELELHWPENSQIDAELDAYYQIIGEGLYQLRQIVGIGQEELAELLGITYSTLSAYERNRLQGVRQFGTHMAMRLWAATGINPLWITCGSHFYARRWLQHLRMEYLHGLFSRHPDSLLHQVQQVVQQLPGVAWPGEIQGHG</sequence>
<evidence type="ECO:0000259" key="2">
    <source>
        <dbReference type="PROSITE" id="PS50943"/>
    </source>
</evidence>
<dbReference type="InterPro" id="IPR010982">
    <property type="entry name" value="Lambda_DNA-bd_dom_sf"/>
</dbReference>
<dbReference type="PROSITE" id="PS50943">
    <property type="entry name" value="HTH_CROC1"/>
    <property type="match status" value="2"/>
</dbReference>
<evidence type="ECO:0000256" key="1">
    <source>
        <dbReference type="ARBA" id="ARBA00023125"/>
    </source>
</evidence>
<organism evidence="3 4">
    <name type="scientific">Natronospirillum operosum</name>
    <dbReference type="NCBI Taxonomy" id="2759953"/>
    <lineage>
        <taxon>Bacteria</taxon>
        <taxon>Pseudomonadati</taxon>
        <taxon>Pseudomonadota</taxon>
        <taxon>Gammaproteobacteria</taxon>
        <taxon>Oceanospirillales</taxon>
        <taxon>Natronospirillaceae</taxon>
        <taxon>Natronospirillum</taxon>
    </lineage>
</organism>
<comment type="caution">
    <text evidence="3">The sequence shown here is derived from an EMBL/GenBank/DDBJ whole genome shotgun (WGS) entry which is preliminary data.</text>
</comment>
<dbReference type="PANTHER" id="PTHR46558">
    <property type="entry name" value="TRACRIPTIONAL REGULATORY PROTEIN-RELATED-RELATED"/>
    <property type="match status" value="1"/>
</dbReference>
<dbReference type="InterPro" id="IPR001387">
    <property type="entry name" value="Cro/C1-type_HTH"/>
</dbReference>
<evidence type="ECO:0000313" key="4">
    <source>
        <dbReference type="Proteomes" id="UP000297475"/>
    </source>
</evidence>